<dbReference type="InterPro" id="IPR011990">
    <property type="entry name" value="TPR-like_helical_dom_sf"/>
</dbReference>
<feature type="repeat" description="PPR" evidence="3">
    <location>
        <begin position="162"/>
        <end position="196"/>
    </location>
</feature>
<dbReference type="GO" id="GO:0003729">
    <property type="term" value="F:mRNA binding"/>
    <property type="evidence" value="ECO:0007669"/>
    <property type="project" value="UniProtKB-ARBA"/>
</dbReference>
<evidence type="ECO:0008006" key="6">
    <source>
        <dbReference type="Google" id="ProtNLM"/>
    </source>
</evidence>
<comment type="caution">
    <text evidence="4">The sequence shown here is derived from an EMBL/GenBank/DDBJ whole genome shotgun (WGS) entry which is preliminary data.</text>
</comment>
<evidence type="ECO:0000313" key="5">
    <source>
        <dbReference type="Proteomes" id="UP001443914"/>
    </source>
</evidence>
<gene>
    <name evidence="4" type="ORF">RND81_14G201600</name>
</gene>
<reference evidence="4" key="1">
    <citation type="submission" date="2024-03" db="EMBL/GenBank/DDBJ databases">
        <title>WGS assembly of Saponaria officinalis var. Norfolk2.</title>
        <authorList>
            <person name="Jenkins J."/>
            <person name="Shu S."/>
            <person name="Grimwood J."/>
            <person name="Barry K."/>
            <person name="Goodstein D."/>
            <person name="Schmutz J."/>
            <person name="Leebens-Mack J."/>
            <person name="Osbourn A."/>
        </authorList>
    </citation>
    <scope>NUCLEOTIDE SEQUENCE [LARGE SCALE GENOMIC DNA]</scope>
    <source>
        <strain evidence="4">JIC</strain>
    </source>
</reference>
<dbReference type="NCBIfam" id="TIGR00756">
    <property type="entry name" value="PPR"/>
    <property type="match status" value="2"/>
</dbReference>
<dbReference type="Gene3D" id="1.25.40.10">
    <property type="entry name" value="Tetratricopeptide repeat domain"/>
    <property type="match status" value="1"/>
</dbReference>
<dbReference type="Pfam" id="PF01535">
    <property type="entry name" value="PPR"/>
    <property type="match status" value="1"/>
</dbReference>
<dbReference type="FunFam" id="1.25.40.10:FF:001248">
    <property type="entry name" value="Pentatricopeptide repeat-containing protein At5g09450, mitochondrial"/>
    <property type="match status" value="1"/>
</dbReference>
<dbReference type="PROSITE" id="PS51257">
    <property type="entry name" value="PROKAR_LIPOPROTEIN"/>
    <property type="match status" value="1"/>
</dbReference>
<protein>
    <recommendedName>
        <fullName evidence="6">Pentatricopeptide repeat-containing protein</fullName>
    </recommendedName>
</protein>
<dbReference type="GO" id="GO:0005739">
    <property type="term" value="C:mitochondrion"/>
    <property type="evidence" value="ECO:0007669"/>
    <property type="project" value="TreeGrafter"/>
</dbReference>
<dbReference type="AlphaFoldDB" id="A0AAW1GVX3"/>
<dbReference type="PANTHER" id="PTHR45717:SF4">
    <property type="entry name" value="OS04G0450200 PROTEIN"/>
    <property type="match status" value="1"/>
</dbReference>
<dbReference type="Pfam" id="PF13041">
    <property type="entry name" value="PPR_2"/>
    <property type="match status" value="1"/>
</dbReference>
<accession>A0AAW1GVX3</accession>
<proteinExistence type="inferred from homology"/>
<keyword evidence="5" id="KW-1185">Reference proteome</keyword>
<dbReference type="Proteomes" id="UP001443914">
    <property type="component" value="Unassembled WGS sequence"/>
</dbReference>
<name>A0AAW1GVX3_SAPOF</name>
<evidence type="ECO:0000256" key="1">
    <source>
        <dbReference type="ARBA" id="ARBA00007626"/>
    </source>
</evidence>
<feature type="repeat" description="PPR" evidence="3">
    <location>
        <begin position="197"/>
        <end position="231"/>
    </location>
</feature>
<keyword evidence="2" id="KW-0677">Repeat</keyword>
<dbReference type="PROSITE" id="PS51375">
    <property type="entry name" value="PPR"/>
    <property type="match status" value="2"/>
</dbReference>
<evidence type="ECO:0000256" key="3">
    <source>
        <dbReference type="PROSITE-ProRule" id="PRU00708"/>
    </source>
</evidence>
<dbReference type="EMBL" id="JBDFQZ010000014">
    <property type="protein sequence ID" value="KAK9666661.1"/>
    <property type="molecule type" value="Genomic_DNA"/>
</dbReference>
<organism evidence="4 5">
    <name type="scientific">Saponaria officinalis</name>
    <name type="common">Common soapwort</name>
    <name type="synonym">Lychnis saponaria</name>
    <dbReference type="NCBI Taxonomy" id="3572"/>
    <lineage>
        <taxon>Eukaryota</taxon>
        <taxon>Viridiplantae</taxon>
        <taxon>Streptophyta</taxon>
        <taxon>Embryophyta</taxon>
        <taxon>Tracheophyta</taxon>
        <taxon>Spermatophyta</taxon>
        <taxon>Magnoliopsida</taxon>
        <taxon>eudicotyledons</taxon>
        <taxon>Gunneridae</taxon>
        <taxon>Pentapetalae</taxon>
        <taxon>Caryophyllales</taxon>
        <taxon>Caryophyllaceae</taxon>
        <taxon>Caryophylleae</taxon>
        <taxon>Saponaria</taxon>
    </lineage>
</organism>
<dbReference type="InterPro" id="IPR002885">
    <property type="entry name" value="PPR_rpt"/>
</dbReference>
<evidence type="ECO:0000313" key="4">
    <source>
        <dbReference type="EMBL" id="KAK9666661.1"/>
    </source>
</evidence>
<sequence length="406" mass="46506">MAAARSSFLLFRRHSLLSFRHIAAAASTTTSGGCIPARFLSLIPDAVRPETEDEDVSQTRDDNLKSRILRIRLPKRSATNVIQRWIDEGNSVTLPQLRQIFRQLRHSRRYKHALEITEWMISHDEYELSDADYAARIDLMTKVFGIDAAERYFESLPQCAKTNETYTALLHSYAGVKLIDKAEELFLRINDSGLTFNAITYNEMMTLYMSVGQVEKVSSVIEELKRQKVVPDLFTYNLWISSCAANFDIGGARSVIAEMSQDSNSDECWTRYRNLANIYITTGQLTDSTASSLVEAEKSITQRDWITYDFLIILHAGMGNKDMVDEIWKSLRMTKQKMIGRNYVPILSSYLMLGYMKEVEEVLDQWKNSTTSVFDRSVCDRLVDAFLEDGFSEKAETFRLLLDESV</sequence>
<evidence type="ECO:0000256" key="2">
    <source>
        <dbReference type="ARBA" id="ARBA00022737"/>
    </source>
</evidence>
<dbReference type="PANTHER" id="PTHR45717">
    <property type="entry name" value="OS12G0527900 PROTEIN"/>
    <property type="match status" value="1"/>
</dbReference>
<comment type="similarity">
    <text evidence="1">Belongs to the PPR family. P subfamily.</text>
</comment>